<dbReference type="Proteomes" id="UP000824540">
    <property type="component" value="Unassembled WGS sequence"/>
</dbReference>
<reference evidence="1" key="1">
    <citation type="thesis" date="2021" institute="BYU ScholarsArchive" country="Provo, UT, USA">
        <title>Applications of and Algorithms for Genome Assembly and Genomic Analyses with an Emphasis on Marine Teleosts.</title>
        <authorList>
            <person name="Pickett B.D."/>
        </authorList>
    </citation>
    <scope>NUCLEOTIDE SEQUENCE</scope>
    <source>
        <strain evidence="1">HI-2016</strain>
    </source>
</reference>
<evidence type="ECO:0000313" key="2">
    <source>
        <dbReference type="Proteomes" id="UP000824540"/>
    </source>
</evidence>
<accession>A0A8T2NL23</accession>
<gene>
    <name evidence="1" type="ORF">JZ751_026083</name>
</gene>
<name>A0A8T2NL23_9TELE</name>
<dbReference type="EMBL" id="JAFBMS010000070">
    <property type="protein sequence ID" value="KAG9338278.1"/>
    <property type="molecule type" value="Genomic_DNA"/>
</dbReference>
<organism evidence="1 2">
    <name type="scientific">Albula glossodonta</name>
    <name type="common">roundjaw bonefish</name>
    <dbReference type="NCBI Taxonomy" id="121402"/>
    <lineage>
        <taxon>Eukaryota</taxon>
        <taxon>Metazoa</taxon>
        <taxon>Chordata</taxon>
        <taxon>Craniata</taxon>
        <taxon>Vertebrata</taxon>
        <taxon>Euteleostomi</taxon>
        <taxon>Actinopterygii</taxon>
        <taxon>Neopterygii</taxon>
        <taxon>Teleostei</taxon>
        <taxon>Albuliformes</taxon>
        <taxon>Albulidae</taxon>
        <taxon>Albula</taxon>
    </lineage>
</organism>
<proteinExistence type="predicted"/>
<keyword evidence="2" id="KW-1185">Reference proteome</keyword>
<protein>
    <submittedName>
        <fullName evidence="1">Uncharacterized protein</fullName>
    </submittedName>
</protein>
<comment type="caution">
    <text evidence="1">The sequence shown here is derived from an EMBL/GenBank/DDBJ whole genome shotgun (WGS) entry which is preliminary data.</text>
</comment>
<evidence type="ECO:0000313" key="1">
    <source>
        <dbReference type="EMBL" id="KAG9338278.1"/>
    </source>
</evidence>
<sequence length="430" mass="47412">MGPGDPERQSPGAVGLRSAASYIQLNAFLPSQNRDVLHGSPAGDLRGVLEPALLFHRESTVVSPCGLLVTRVAPAAQLEFEVRGLNERDVCVVCVQSSSLRLGLEFEVRGLNERCVCGVCPELEFEVRELEFEVRGLNERPAALTEQHSKPSLKFAQTTMATLNAPHFSAPLMDFHCGVRPEQRTRGIKEMESIGEGEGEEEHSLLLAPSSHMTQRERQPVVRLTTRSGTWLVEGDGQSDSRSVRLALSQTLLLPLAQRLQWHRPVLLCWEGHTAPPMPPAHRPYSLMISQSDCVHESVEPEWGSHAAMCGKVRLAGHAESWISRPQHSMQWGGAVKYGHDLQIRCNGTRSAARERKAKCVGCVPPQSPRQHHSQISLPWLVFSPEIVGVKIEAFLAGDRQVKRSEGCLLQETSLHTSGPCCNPSAAEWQ</sequence>
<dbReference type="AlphaFoldDB" id="A0A8T2NL23"/>